<name>A0AAV1IFX3_9CHLO</name>
<dbReference type="Gene3D" id="3.10.20.90">
    <property type="entry name" value="Phosphatidylinositol 3-kinase Catalytic Subunit, Chain A, domain 1"/>
    <property type="match status" value="1"/>
</dbReference>
<evidence type="ECO:0000256" key="1">
    <source>
        <dbReference type="SAM" id="MobiDB-lite"/>
    </source>
</evidence>
<feature type="domain" description="Rad60/SUMO-like" evidence="2">
    <location>
        <begin position="241"/>
        <end position="275"/>
    </location>
</feature>
<reference evidence="3 4" key="1">
    <citation type="submission" date="2023-10" db="EMBL/GenBank/DDBJ databases">
        <authorList>
            <person name="Maclean D."/>
            <person name="Macfadyen A."/>
        </authorList>
    </citation>
    <scope>NUCLEOTIDE SEQUENCE [LARGE SCALE GENOMIC DNA]</scope>
</reference>
<protein>
    <recommendedName>
        <fullName evidence="2">Rad60/SUMO-like domain-containing protein</fullName>
    </recommendedName>
</protein>
<dbReference type="Proteomes" id="UP001314263">
    <property type="component" value="Unassembled WGS sequence"/>
</dbReference>
<dbReference type="SUPFAM" id="SSF54236">
    <property type="entry name" value="Ubiquitin-like"/>
    <property type="match status" value="1"/>
</dbReference>
<feature type="compositionally biased region" description="Low complexity" evidence="1">
    <location>
        <begin position="84"/>
        <end position="94"/>
    </location>
</feature>
<gene>
    <name evidence="3" type="ORF">CVIRNUC_009207</name>
</gene>
<feature type="region of interest" description="Disordered" evidence="1">
    <location>
        <begin position="134"/>
        <end position="205"/>
    </location>
</feature>
<feature type="compositionally biased region" description="Basic residues" evidence="1">
    <location>
        <begin position="43"/>
        <end position="58"/>
    </location>
</feature>
<accession>A0AAV1IFX3</accession>
<evidence type="ECO:0000313" key="4">
    <source>
        <dbReference type="Proteomes" id="UP001314263"/>
    </source>
</evidence>
<organism evidence="3 4">
    <name type="scientific">Coccomyxa viridis</name>
    <dbReference type="NCBI Taxonomy" id="1274662"/>
    <lineage>
        <taxon>Eukaryota</taxon>
        <taxon>Viridiplantae</taxon>
        <taxon>Chlorophyta</taxon>
        <taxon>core chlorophytes</taxon>
        <taxon>Trebouxiophyceae</taxon>
        <taxon>Trebouxiophyceae incertae sedis</taxon>
        <taxon>Coccomyxaceae</taxon>
        <taxon>Coccomyxa</taxon>
    </lineage>
</organism>
<evidence type="ECO:0000313" key="3">
    <source>
        <dbReference type="EMBL" id="CAK0785994.1"/>
    </source>
</evidence>
<dbReference type="CDD" id="cd01763">
    <property type="entry name" value="Ubl_SUMO_like"/>
    <property type="match status" value="1"/>
</dbReference>
<dbReference type="Pfam" id="PF11976">
    <property type="entry name" value="Rad60-SLD"/>
    <property type="match status" value="1"/>
</dbReference>
<comment type="caution">
    <text evidence="3">The sequence shown here is derived from an EMBL/GenBank/DDBJ whole genome shotgun (WGS) entry which is preliminary data.</text>
</comment>
<dbReference type="EMBL" id="CAUYUE010000013">
    <property type="protein sequence ID" value="CAK0785994.1"/>
    <property type="molecule type" value="Genomic_DNA"/>
</dbReference>
<feature type="region of interest" description="Disordered" evidence="1">
    <location>
        <begin position="1"/>
        <end position="118"/>
    </location>
</feature>
<dbReference type="AlphaFoldDB" id="A0AAV1IFX3"/>
<proteinExistence type="predicted"/>
<keyword evidence="4" id="KW-1185">Reference proteome</keyword>
<feature type="compositionally biased region" description="Acidic residues" evidence="1">
    <location>
        <begin position="174"/>
        <end position="197"/>
    </location>
</feature>
<sequence length="277" mass="30330">MAVKFSSDLMTLASDSDDDEDGAPEVLTGSDDSENEGPARAPKLTRLKKLLRADAKRKRCDDEVDLSVLDAASKASNYSDTTGPEKPSAASPAKPQVPAPRSIPPKRPHVPMDPVLQAERLRAAQELAALKRAQEEELVLSQTDSEVEAAHANGHLQSEQGVSAAADMQHNAGEAEEEQQQEDEEEEGDGEEEEEHEEEKVILRIKSSCQPEGLKLRVGMKQPLKRLFKGHNEQGHKAGWLPEGAVVTFKFDGDVLNANHTPEDIEMENEDVIDACW</sequence>
<evidence type="ECO:0000259" key="2">
    <source>
        <dbReference type="Pfam" id="PF11976"/>
    </source>
</evidence>
<dbReference type="InterPro" id="IPR029071">
    <property type="entry name" value="Ubiquitin-like_domsf"/>
</dbReference>
<dbReference type="InterPro" id="IPR022617">
    <property type="entry name" value="Rad60/SUMO-like_dom"/>
</dbReference>